<dbReference type="Proteomes" id="UP000599024">
    <property type="component" value="Unassembled WGS sequence"/>
</dbReference>
<protein>
    <submittedName>
        <fullName evidence="4">Tim44 domain-containing protein</fullName>
    </submittedName>
</protein>
<keyword evidence="2" id="KW-0472">Membrane</keyword>
<dbReference type="SMART" id="SM00978">
    <property type="entry name" value="Tim44"/>
    <property type="match status" value="1"/>
</dbReference>
<dbReference type="SUPFAM" id="SSF54427">
    <property type="entry name" value="NTF2-like"/>
    <property type="match status" value="1"/>
</dbReference>
<gene>
    <name evidence="4" type="ORF">H8E79_05680</name>
</gene>
<evidence type="ECO:0000313" key="5">
    <source>
        <dbReference type="Proteomes" id="UP000599024"/>
    </source>
</evidence>
<evidence type="ECO:0000259" key="3">
    <source>
        <dbReference type="SMART" id="SM00978"/>
    </source>
</evidence>
<keyword evidence="2" id="KW-0812">Transmembrane</keyword>
<organism evidence="4 5">
    <name type="scientific">Candidatus Desulfatifera sulfidica</name>
    <dbReference type="NCBI Taxonomy" id="2841691"/>
    <lineage>
        <taxon>Bacteria</taxon>
        <taxon>Pseudomonadati</taxon>
        <taxon>Thermodesulfobacteriota</taxon>
        <taxon>Desulfobulbia</taxon>
        <taxon>Desulfobulbales</taxon>
        <taxon>Desulfobulbaceae</taxon>
        <taxon>Candidatus Desulfatifera</taxon>
    </lineage>
</organism>
<feature type="domain" description="Tim44-like" evidence="3">
    <location>
        <begin position="150"/>
        <end position="295"/>
    </location>
</feature>
<accession>A0A8J6NAW1</accession>
<keyword evidence="2" id="KW-1133">Transmembrane helix</keyword>
<feature type="transmembrane region" description="Helical" evidence="2">
    <location>
        <begin position="69"/>
        <end position="88"/>
    </location>
</feature>
<sequence>MITLLRRMTPYLLIFLAMGLVEGGLSVTDADARSRSGGRSFTRSAPVQKSAPAVTQAGQTKPRSGFGSGLAGGLLGGALGGLLFGSMFGMGGGGMGILPILLLGGIGFFFYKRFVKKPVAGGAPGYQPPPSSFGGFGAAQAPVAEPMTGLAAGLAEIQRTDSGFDESYFVEIASDVFFKVQAGWMRRDLSAYSYLLGEELAAQYGQQFEEMRARGEINKLESISVRKVEVLDAGKQAGEDFVTVLFTANLLDYTVNDKTDELISGSMTDPVKFAEEWTWARPEGTDDWKLEGIKVVDN</sequence>
<comment type="caution">
    <text evidence="4">The sequence shown here is derived from an EMBL/GenBank/DDBJ whole genome shotgun (WGS) entry which is preliminary data.</text>
</comment>
<dbReference type="PANTHER" id="PTHR41542:SF1">
    <property type="entry name" value="BLL5807 PROTEIN"/>
    <property type="match status" value="1"/>
</dbReference>
<dbReference type="Pfam" id="PF04280">
    <property type="entry name" value="Tim44"/>
    <property type="match status" value="1"/>
</dbReference>
<feature type="transmembrane region" description="Helical" evidence="2">
    <location>
        <begin position="94"/>
        <end position="111"/>
    </location>
</feature>
<dbReference type="Gene3D" id="3.10.450.240">
    <property type="match status" value="1"/>
</dbReference>
<dbReference type="PANTHER" id="PTHR41542">
    <property type="entry name" value="BLL5807 PROTEIN"/>
    <property type="match status" value="1"/>
</dbReference>
<dbReference type="AlphaFoldDB" id="A0A8J6NAW1"/>
<feature type="region of interest" description="Disordered" evidence="1">
    <location>
        <begin position="31"/>
        <end position="63"/>
    </location>
</feature>
<reference evidence="4 5" key="1">
    <citation type="submission" date="2020-08" db="EMBL/GenBank/DDBJ databases">
        <title>Bridging the membrane lipid divide: bacteria of the FCB group superphylum have the potential to synthesize archaeal ether lipids.</title>
        <authorList>
            <person name="Villanueva L."/>
            <person name="Von Meijenfeldt F.A.B."/>
            <person name="Westbye A.B."/>
            <person name="Yadav S."/>
            <person name="Hopmans E.C."/>
            <person name="Dutilh B.E."/>
            <person name="Sinninghe Damste J.S."/>
        </authorList>
    </citation>
    <scope>NUCLEOTIDE SEQUENCE [LARGE SCALE GENOMIC DNA]</scope>
    <source>
        <strain evidence="4">NIOZ-UU81</strain>
    </source>
</reference>
<proteinExistence type="predicted"/>
<feature type="compositionally biased region" description="Low complexity" evidence="1">
    <location>
        <begin position="35"/>
        <end position="44"/>
    </location>
</feature>
<name>A0A8J6NAW1_9BACT</name>
<dbReference type="InterPro" id="IPR007379">
    <property type="entry name" value="Tim44-like_dom"/>
</dbReference>
<dbReference type="EMBL" id="JACNLK010000047">
    <property type="protein sequence ID" value="MBC8208639.1"/>
    <property type="molecule type" value="Genomic_DNA"/>
</dbReference>
<evidence type="ECO:0000256" key="2">
    <source>
        <dbReference type="SAM" id="Phobius"/>
    </source>
</evidence>
<dbReference type="InterPro" id="IPR032710">
    <property type="entry name" value="NTF2-like_dom_sf"/>
</dbReference>
<evidence type="ECO:0000313" key="4">
    <source>
        <dbReference type="EMBL" id="MBC8208639.1"/>
    </source>
</evidence>
<evidence type="ECO:0000256" key="1">
    <source>
        <dbReference type="SAM" id="MobiDB-lite"/>
    </source>
</evidence>